<proteinExistence type="predicted"/>
<feature type="region of interest" description="Disordered" evidence="1">
    <location>
        <begin position="94"/>
        <end position="130"/>
    </location>
</feature>
<gene>
    <name evidence="2" type="ORF">BSAL_45785</name>
</gene>
<dbReference type="VEuPathDB" id="TriTrypDB:BSAL_45785"/>
<sequence>MKRRVLRTHNNKKTLRTIQAAHALKDPYHVLCDETFLRAVVGQSDVESVRSLISDSGLGAACVMHVLPETIRNLERHQHFKALEYATTNCVLVPAEPTSNNNHAATRGPREPSSATTSPAPPAEAPQAPAVDRNELKAIAATIKNSSAASSTLSANKNHFFYFVATQSHDLRALLPPAAAILRATFKPTAIWIEINNSSSASTNLRDAAPAAPTTTRLVQQRRPSLSGADAAFLESLGINNKTGKKRLAERKPRALTPLNLVAASSVQSPGELGNPAAEAAASQPPRVPIHCQ</sequence>
<feature type="region of interest" description="Disordered" evidence="1">
    <location>
        <begin position="267"/>
        <end position="293"/>
    </location>
</feature>
<reference evidence="3" key="1">
    <citation type="submission" date="2015-09" db="EMBL/GenBank/DDBJ databases">
        <authorList>
            <consortium name="Pathogen Informatics"/>
        </authorList>
    </citation>
    <scope>NUCLEOTIDE SEQUENCE [LARGE SCALE GENOMIC DNA]</scope>
    <source>
        <strain evidence="3">Lake Konstanz</strain>
    </source>
</reference>
<evidence type="ECO:0000256" key="1">
    <source>
        <dbReference type="SAM" id="MobiDB-lite"/>
    </source>
</evidence>
<dbReference type="OMA" id="KPTAIWI"/>
<evidence type="ECO:0000313" key="2">
    <source>
        <dbReference type="EMBL" id="CUG93942.1"/>
    </source>
</evidence>
<dbReference type="OrthoDB" id="246482at2759"/>
<accession>A0A0S4JWY9</accession>
<organism evidence="2 3">
    <name type="scientific">Bodo saltans</name>
    <name type="common">Flagellated protozoan</name>
    <dbReference type="NCBI Taxonomy" id="75058"/>
    <lineage>
        <taxon>Eukaryota</taxon>
        <taxon>Discoba</taxon>
        <taxon>Euglenozoa</taxon>
        <taxon>Kinetoplastea</taxon>
        <taxon>Metakinetoplastina</taxon>
        <taxon>Eubodonida</taxon>
        <taxon>Bodonidae</taxon>
        <taxon>Bodo</taxon>
    </lineage>
</organism>
<evidence type="ECO:0000313" key="3">
    <source>
        <dbReference type="Proteomes" id="UP000051952"/>
    </source>
</evidence>
<dbReference type="AlphaFoldDB" id="A0A0S4JWY9"/>
<name>A0A0S4JWY9_BODSA</name>
<protein>
    <submittedName>
        <fullName evidence="2">Uncharacterized protein</fullName>
    </submittedName>
</protein>
<dbReference type="EMBL" id="CYKH01002210">
    <property type="protein sequence ID" value="CUG93942.1"/>
    <property type="molecule type" value="Genomic_DNA"/>
</dbReference>
<keyword evidence="3" id="KW-1185">Reference proteome</keyword>
<dbReference type="Gene3D" id="3.40.50.1010">
    <property type="entry name" value="5'-nuclease"/>
    <property type="match status" value="1"/>
</dbReference>
<dbReference type="Proteomes" id="UP000051952">
    <property type="component" value="Unassembled WGS sequence"/>
</dbReference>